<comment type="caution">
    <text evidence="1">The sequence shown here is derived from an EMBL/GenBank/DDBJ whole genome shotgun (WGS) entry which is preliminary data.</text>
</comment>
<evidence type="ECO:0000313" key="2">
    <source>
        <dbReference type="Proteomes" id="UP001060170"/>
    </source>
</evidence>
<dbReference type="EMBL" id="CM045875">
    <property type="protein sequence ID" value="KAI7944338.1"/>
    <property type="molecule type" value="Genomic_DNA"/>
</dbReference>
<proteinExistence type="predicted"/>
<accession>A0ACC0E3G4</accession>
<keyword evidence="2" id="KW-1185">Reference proteome</keyword>
<reference evidence="2" key="1">
    <citation type="journal article" date="2018" name="BMC Genomics">
        <title>Genomic insights into host adaptation between the wheat stripe rust pathogen (Puccinia striiformis f. sp. tritici) and the barley stripe rust pathogen (Puccinia striiformis f. sp. hordei).</title>
        <authorList>
            <person name="Xia C."/>
            <person name="Wang M."/>
            <person name="Yin C."/>
            <person name="Cornejo O.E."/>
            <person name="Hulbert S.H."/>
            <person name="Chen X."/>
        </authorList>
    </citation>
    <scope>NUCLEOTIDE SEQUENCE [LARGE SCALE GENOMIC DNA]</scope>
    <source>
        <strain evidence="2">93-210</strain>
    </source>
</reference>
<reference evidence="2" key="2">
    <citation type="journal article" date="2018" name="Mol. Plant Microbe Interact.">
        <title>Genome sequence resources for the wheat stripe rust pathogen (Puccinia striiformis f. sp. tritici) and the barley stripe rust pathogen (Puccinia striiformis f. sp. hordei).</title>
        <authorList>
            <person name="Xia C."/>
            <person name="Wang M."/>
            <person name="Yin C."/>
            <person name="Cornejo O.E."/>
            <person name="Hulbert S.H."/>
            <person name="Chen X."/>
        </authorList>
    </citation>
    <scope>NUCLEOTIDE SEQUENCE [LARGE SCALE GENOMIC DNA]</scope>
    <source>
        <strain evidence="2">93-210</strain>
    </source>
</reference>
<name>A0ACC0E3G4_9BASI</name>
<organism evidence="1 2">
    <name type="scientific">Puccinia striiformis f. sp. tritici</name>
    <dbReference type="NCBI Taxonomy" id="168172"/>
    <lineage>
        <taxon>Eukaryota</taxon>
        <taxon>Fungi</taxon>
        <taxon>Dikarya</taxon>
        <taxon>Basidiomycota</taxon>
        <taxon>Pucciniomycotina</taxon>
        <taxon>Pucciniomycetes</taxon>
        <taxon>Pucciniales</taxon>
        <taxon>Pucciniaceae</taxon>
        <taxon>Puccinia</taxon>
    </lineage>
</organism>
<reference evidence="1 2" key="3">
    <citation type="journal article" date="2022" name="Microbiol. Spectr.">
        <title>Folding features and dynamics of 3D genome architecture in plant fungal pathogens.</title>
        <authorList>
            <person name="Xia C."/>
        </authorList>
    </citation>
    <scope>NUCLEOTIDE SEQUENCE [LARGE SCALE GENOMIC DNA]</scope>
    <source>
        <strain evidence="1 2">93-210</strain>
    </source>
</reference>
<gene>
    <name evidence="1" type="ORF">MJO28_011866</name>
</gene>
<sequence>MRSYTIILAVAFALLQNAIAFPGSNQKTTPTLLERAGPVVCCNLCHTDLDSHTSKRSACHLMNDIIHTSNFIDRRSKPNSAPPSELLLDNHPSRTNDENRVPSQNSFPKSLSKRITKSNLIDRIALPSRDFNLAV</sequence>
<evidence type="ECO:0000313" key="1">
    <source>
        <dbReference type="EMBL" id="KAI7944338.1"/>
    </source>
</evidence>
<dbReference type="Proteomes" id="UP001060170">
    <property type="component" value="Chromosome 11"/>
</dbReference>
<protein>
    <submittedName>
        <fullName evidence="1">Uncharacterized protein</fullName>
    </submittedName>
</protein>